<keyword evidence="7" id="KW-1185">Reference proteome</keyword>
<dbReference type="Gene3D" id="1.10.10.10">
    <property type="entry name" value="Winged helix-like DNA-binding domain superfamily/Winged helix DNA-binding domain"/>
    <property type="match status" value="1"/>
</dbReference>
<dbReference type="InterPro" id="IPR036388">
    <property type="entry name" value="WH-like_DNA-bd_sf"/>
</dbReference>
<dbReference type="InterPro" id="IPR050707">
    <property type="entry name" value="HTH_MetabolicPath_Reg"/>
</dbReference>
<protein>
    <submittedName>
        <fullName evidence="6">Transcriptional regulator, IclR family</fullName>
    </submittedName>
</protein>
<dbReference type="Gene3D" id="3.30.450.40">
    <property type="match status" value="1"/>
</dbReference>
<dbReference type="Pfam" id="PF09339">
    <property type="entry name" value="HTH_IclR"/>
    <property type="match status" value="1"/>
</dbReference>
<dbReference type="SMART" id="SM00346">
    <property type="entry name" value="HTH_ICLR"/>
    <property type="match status" value="1"/>
</dbReference>
<gene>
    <name evidence="6" type="ORF">SAMN02745784_02129</name>
</gene>
<dbReference type="AlphaFoldDB" id="A0A1M4X5F4"/>
<name>A0A1M4X5F4_9FIRM</name>
<dbReference type="SUPFAM" id="SSF46785">
    <property type="entry name" value="Winged helix' DNA-binding domain"/>
    <property type="match status" value="1"/>
</dbReference>
<evidence type="ECO:0000313" key="7">
    <source>
        <dbReference type="Proteomes" id="UP000184114"/>
    </source>
</evidence>
<dbReference type="EMBL" id="FQTY01000009">
    <property type="protein sequence ID" value="SHE88700.1"/>
    <property type="molecule type" value="Genomic_DNA"/>
</dbReference>
<evidence type="ECO:0000259" key="4">
    <source>
        <dbReference type="PROSITE" id="PS51077"/>
    </source>
</evidence>
<dbReference type="GO" id="GO:0003677">
    <property type="term" value="F:DNA binding"/>
    <property type="evidence" value="ECO:0007669"/>
    <property type="project" value="UniProtKB-KW"/>
</dbReference>
<dbReference type="Pfam" id="PF01614">
    <property type="entry name" value="IclR_C"/>
    <property type="match status" value="1"/>
</dbReference>
<accession>A0A1M4X5F4</accession>
<dbReference type="InterPro" id="IPR029016">
    <property type="entry name" value="GAF-like_dom_sf"/>
</dbReference>
<reference evidence="7" key="1">
    <citation type="submission" date="2016-11" db="EMBL/GenBank/DDBJ databases">
        <authorList>
            <person name="Varghese N."/>
            <person name="Submissions S."/>
        </authorList>
    </citation>
    <scope>NUCLEOTIDE SEQUENCE [LARGE SCALE GENOMIC DNA]</scope>
    <source>
        <strain evidence="7">DSM 18095</strain>
    </source>
</reference>
<dbReference type="GO" id="GO:0045892">
    <property type="term" value="P:negative regulation of DNA-templated transcription"/>
    <property type="evidence" value="ECO:0007669"/>
    <property type="project" value="TreeGrafter"/>
</dbReference>
<dbReference type="SUPFAM" id="SSF55781">
    <property type="entry name" value="GAF domain-like"/>
    <property type="match status" value="1"/>
</dbReference>
<keyword evidence="1" id="KW-0805">Transcription regulation</keyword>
<dbReference type="PANTHER" id="PTHR30136:SF7">
    <property type="entry name" value="HTH-TYPE TRANSCRIPTIONAL REGULATOR KDGR-RELATED"/>
    <property type="match status" value="1"/>
</dbReference>
<feature type="domain" description="IclR-ED" evidence="5">
    <location>
        <begin position="73"/>
        <end position="251"/>
    </location>
</feature>
<dbReference type="PROSITE" id="PS51078">
    <property type="entry name" value="ICLR_ED"/>
    <property type="match status" value="1"/>
</dbReference>
<keyword evidence="3" id="KW-0804">Transcription</keyword>
<evidence type="ECO:0000256" key="2">
    <source>
        <dbReference type="ARBA" id="ARBA00023125"/>
    </source>
</evidence>
<dbReference type="InterPro" id="IPR005471">
    <property type="entry name" value="Tscrpt_reg_IclR_N"/>
</dbReference>
<evidence type="ECO:0000313" key="6">
    <source>
        <dbReference type="EMBL" id="SHE88700.1"/>
    </source>
</evidence>
<dbReference type="PROSITE" id="PS51077">
    <property type="entry name" value="HTH_ICLR"/>
    <property type="match status" value="1"/>
</dbReference>
<dbReference type="InterPro" id="IPR036390">
    <property type="entry name" value="WH_DNA-bd_sf"/>
</dbReference>
<evidence type="ECO:0000256" key="3">
    <source>
        <dbReference type="ARBA" id="ARBA00023163"/>
    </source>
</evidence>
<dbReference type="InterPro" id="IPR014757">
    <property type="entry name" value="Tscrpt_reg_IclR_C"/>
</dbReference>
<organism evidence="6 7">
    <name type="scientific">Tissierella praeacuta DSM 18095</name>
    <dbReference type="NCBI Taxonomy" id="1123404"/>
    <lineage>
        <taxon>Bacteria</taxon>
        <taxon>Bacillati</taxon>
        <taxon>Bacillota</taxon>
        <taxon>Tissierellia</taxon>
        <taxon>Tissierellales</taxon>
        <taxon>Tissierellaceae</taxon>
        <taxon>Tissierella</taxon>
    </lineage>
</organism>
<proteinExistence type="predicted"/>
<evidence type="ECO:0000256" key="1">
    <source>
        <dbReference type="ARBA" id="ARBA00023015"/>
    </source>
</evidence>
<dbReference type="GO" id="GO:0003700">
    <property type="term" value="F:DNA-binding transcription factor activity"/>
    <property type="evidence" value="ECO:0007669"/>
    <property type="project" value="TreeGrafter"/>
</dbReference>
<keyword evidence="2" id="KW-0238">DNA-binding</keyword>
<dbReference type="GeneID" id="90994127"/>
<dbReference type="PANTHER" id="PTHR30136">
    <property type="entry name" value="HELIX-TURN-HELIX TRANSCRIPTIONAL REGULATOR, ICLR FAMILY"/>
    <property type="match status" value="1"/>
</dbReference>
<dbReference type="RefSeq" id="WP_072976205.1">
    <property type="nucleotide sequence ID" value="NZ_FQTY01000009.1"/>
</dbReference>
<sequence length="251" mass="28219">MNNNLDDKNIIKSAIKVFDLLEVLTEHKKLSISTLSELTGYSKSTTQRIVNTLKYLKYIDQDTSTFEYFPSIKLYELGSSVVNNMAIKDVAKPHIIKLYNEVNETINLGILDDDSVVYLDKMVSKSPLRVELELGIKVPIYCSALGKAIAAFNDDLILFGDNYIKYTEKTISSDEELLENLAQVKKQGYALDNEEYVEGLICIGVPILNSSGNAIASISISVPAIRFNNNKIPYYSSMLKDYANKIQNELY</sequence>
<evidence type="ECO:0000259" key="5">
    <source>
        <dbReference type="PROSITE" id="PS51078"/>
    </source>
</evidence>
<feature type="domain" description="HTH iclR-type" evidence="4">
    <location>
        <begin position="11"/>
        <end position="79"/>
    </location>
</feature>
<dbReference type="Proteomes" id="UP000184114">
    <property type="component" value="Unassembled WGS sequence"/>
</dbReference>
<dbReference type="STRING" id="1123404.SAMN02745784_02129"/>